<dbReference type="InParanoid" id="A0A804I1C9"/>
<proteinExistence type="predicted"/>
<keyword evidence="2" id="KW-1185">Reference proteome</keyword>
<evidence type="ECO:0000313" key="2">
    <source>
        <dbReference type="Proteomes" id="UP000012960"/>
    </source>
</evidence>
<dbReference type="Gramene" id="Ma02_t10640.1">
    <property type="protein sequence ID" value="Ma02_p10640.1"/>
    <property type="gene ID" value="Ma02_g10640"/>
</dbReference>
<name>A0A804I1C9_MUSAM</name>
<protein>
    <submittedName>
        <fullName evidence="1">Uncharacterized protein</fullName>
    </submittedName>
</protein>
<dbReference type="EnsemblPlants" id="Ma02_t10640.1">
    <property type="protein sequence ID" value="Ma02_p10640.1"/>
    <property type="gene ID" value="Ma02_g10640"/>
</dbReference>
<dbReference type="AlphaFoldDB" id="A0A804I1C9"/>
<sequence>MFIFWIEQITLEFCCVSFQFSQSEI</sequence>
<accession>A0A804I1C9</accession>
<evidence type="ECO:0000313" key="1">
    <source>
        <dbReference type="EnsemblPlants" id="Ma02_p10640.1"/>
    </source>
</evidence>
<dbReference type="Proteomes" id="UP000012960">
    <property type="component" value="Unplaced"/>
</dbReference>
<reference evidence="1" key="1">
    <citation type="submission" date="2021-05" db="UniProtKB">
        <authorList>
            <consortium name="EnsemblPlants"/>
        </authorList>
    </citation>
    <scope>IDENTIFICATION</scope>
    <source>
        <strain evidence="1">subsp. malaccensis</strain>
    </source>
</reference>
<organism evidence="1 2">
    <name type="scientific">Musa acuminata subsp. malaccensis</name>
    <name type="common">Wild banana</name>
    <name type="synonym">Musa malaccensis</name>
    <dbReference type="NCBI Taxonomy" id="214687"/>
    <lineage>
        <taxon>Eukaryota</taxon>
        <taxon>Viridiplantae</taxon>
        <taxon>Streptophyta</taxon>
        <taxon>Embryophyta</taxon>
        <taxon>Tracheophyta</taxon>
        <taxon>Spermatophyta</taxon>
        <taxon>Magnoliopsida</taxon>
        <taxon>Liliopsida</taxon>
        <taxon>Zingiberales</taxon>
        <taxon>Musaceae</taxon>
        <taxon>Musa</taxon>
    </lineage>
</organism>